<keyword evidence="9" id="KW-1133">Transmembrane helix</keyword>
<keyword evidence="9" id="KW-0472">Membrane</keyword>
<dbReference type="EMBL" id="JBHPON010000001">
    <property type="protein sequence ID" value="MFC6034198.1"/>
    <property type="molecule type" value="Genomic_DNA"/>
</dbReference>
<evidence type="ECO:0000256" key="1">
    <source>
        <dbReference type="ARBA" id="ARBA00000085"/>
    </source>
</evidence>
<accession>A0ABW1KQT8</accession>
<dbReference type="Pfam" id="PF05227">
    <property type="entry name" value="CHASE3"/>
    <property type="match status" value="1"/>
</dbReference>
<dbReference type="EC" id="2.7.13.3" evidence="2"/>
<evidence type="ECO:0000256" key="8">
    <source>
        <dbReference type="SAM" id="Coils"/>
    </source>
</evidence>
<evidence type="ECO:0000256" key="2">
    <source>
        <dbReference type="ARBA" id="ARBA00012438"/>
    </source>
</evidence>
<dbReference type="CDD" id="cd19410">
    <property type="entry name" value="HK9-like_sensor"/>
    <property type="match status" value="1"/>
</dbReference>
<dbReference type="InterPro" id="IPR003594">
    <property type="entry name" value="HATPase_dom"/>
</dbReference>
<evidence type="ECO:0000256" key="6">
    <source>
        <dbReference type="ARBA" id="ARBA00022777"/>
    </source>
</evidence>
<dbReference type="Gene3D" id="3.30.565.10">
    <property type="entry name" value="Histidine kinase-like ATPase, C-terminal domain"/>
    <property type="match status" value="1"/>
</dbReference>
<dbReference type="SMART" id="SM00387">
    <property type="entry name" value="HATPase_c"/>
    <property type="match status" value="1"/>
</dbReference>
<comment type="caution">
    <text evidence="11">The sequence shown here is derived from an EMBL/GenBank/DDBJ whole genome shotgun (WGS) entry which is preliminary data.</text>
</comment>
<keyword evidence="9" id="KW-0812">Transmembrane</keyword>
<keyword evidence="3" id="KW-0597">Phosphoprotein</keyword>
<dbReference type="PANTHER" id="PTHR41523:SF8">
    <property type="entry name" value="ETHYLENE RESPONSE SENSOR PROTEIN"/>
    <property type="match status" value="1"/>
</dbReference>
<evidence type="ECO:0000256" key="9">
    <source>
        <dbReference type="SAM" id="Phobius"/>
    </source>
</evidence>
<keyword evidence="12" id="KW-1185">Reference proteome</keyword>
<reference evidence="11 12" key="1">
    <citation type="submission" date="2024-09" db="EMBL/GenBank/DDBJ databases">
        <authorList>
            <person name="Zhang Z.-H."/>
        </authorList>
    </citation>
    <scope>NUCLEOTIDE SEQUENCE [LARGE SCALE GENOMIC DNA]</scope>
    <source>
        <strain evidence="11 12">HHTR114</strain>
    </source>
</reference>
<evidence type="ECO:0000313" key="12">
    <source>
        <dbReference type="Proteomes" id="UP001596116"/>
    </source>
</evidence>
<proteinExistence type="predicted"/>
<dbReference type="InterPro" id="IPR007891">
    <property type="entry name" value="CHASE3"/>
</dbReference>
<protein>
    <recommendedName>
        <fullName evidence="2">histidine kinase</fullName>
        <ecNumber evidence="2">2.7.13.3</ecNumber>
    </recommendedName>
</protein>
<evidence type="ECO:0000256" key="7">
    <source>
        <dbReference type="ARBA" id="ARBA00022840"/>
    </source>
</evidence>
<evidence type="ECO:0000256" key="3">
    <source>
        <dbReference type="ARBA" id="ARBA00022553"/>
    </source>
</evidence>
<name>A0ABW1KQT8_9PROT</name>
<feature type="domain" description="Histidine kinase/HSP90-like ATPase" evidence="10">
    <location>
        <begin position="354"/>
        <end position="457"/>
    </location>
</feature>
<dbReference type="Pfam" id="PF07568">
    <property type="entry name" value="HisKA_2"/>
    <property type="match status" value="1"/>
</dbReference>
<dbReference type="SUPFAM" id="SSF55874">
    <property type="entry name" value="ATPase domain of HSP90 chaperone/DNA topoisomerase II/histidine kinase"/>
    <property type="match status" value="1"/>
</dbReference>
<keyword evidence="6 11" id="KW-0418">Kinase</keyword>
<evidence type="ECO:0000256" key="4">
    <source>
        <dbReference type="ARBA" id="ARBA00022679"/>
    </source>
</evidence>
<dbReference type="Pfam" id="PF02518">
    <property type="entry name" value="HATPase_c"/>
    <property type="match status" value="1"/>
</dbReference>
<dbReference type="InterPro" id="IPR036890">
    <property type="entry name" value="HATPase_C_sf"/>
</dbReference>
<evidence type="ECO:0000256" key="5">
    <source>
        <dbReference type="ARBA" id="ARBA00022741"/>
    </source>
</evidence>
<dbReference type="Proteomes" id="UP001596116">
    <property type="component" value="Unassembled WGS sequence"/>
</dbReference>
<feature type="transmembrane region" description="Helical" evidence="9">
    <location>
        <begin position="184"/>
        <end position="207"/>
    </location>
</feature>
<comment type="catalytic activity">
    <reaction evidence="1">
        <text>ATP + protein L-histidine = ADP + protein N-phospho-L-histidine.</text>
        <dbReference type="EC" id="2.7.13.3"/>
    </reaction>
</comment>
<keyword evidence="4 11" id="KW-0808">Transferase</keyword>
<organism evidence="11 12">
    <name type="scientific">Hyphococcus aureus</name>
    <dbReference type="NCBI Taxonomy" id="2666033"/>
    <lineage>
        <taxon>Bacteria</taxon>
        <taxon>Pseudomonadati</taxon>
        <taxon>Pseudomonadota</taxon>
        <taxon>Alphaproteobacteria</taxon>
        <taxon>Parvularculales</taxon>
        <taxon>Parvularculaceae</taxon>
        <taxon>Hyphococcus</taxon>
    </lineage>
</organism>
<dbReference type="RefSeq" id="WP_379880489.1">
    <property type="nucleotide sequence ID" value="NZ_JBHPON010000001.1"/>
</dbReference>
<dbReference type="GO" id="GO:0004673">
    <property type="term" value="F:protein histidine kinase activity"/>
    <property type="evidence" value="ECO:0007669"/>
    <property type="project" value="UniProtKB-EC"/>
</dbReference>
<keyword evidence="8" id="KW-0175">Coiled coil</keyword>
<keyword evidence="7" id="KW-0067">ATP-binding</keyword>
<feature type="coiled-coil region" evidence="8">
    <location>
        <begin position="221"/>
        <end position="259"/>
    </location>
</feature>
<evidence type="ECO:0000259" key="10">
    <source>
        <dbReference type="SMART" id="SM00387"/>
    </source>
</evidence>
<sequence length="459" mass="50546">MTLTRRQRGLIAFVSVGMGLLVLFAAAAAAFFVNQASTRADALVTHTITIITEALKYQSSIQGAVIGERAYLITRDEQYLTDYETALSDYEEARQTIRELTRDNPAQQLRLDNIDIQAKNITDSLMRAVKNVAAGDGEDRETLVRRSNVDALLAQFNDMISILIQEEQTLLQTRRVEQNRTDRLVGQIILGSLAIISGLLLLQLAMLREQNRLQTVRTTEILELNTELEQHVAERTKELEEAKISLEEENLRVESLLRDLHHRVGNSLQLVASFLSLQANQVGGEEAKSTLRAARGRVLSIAATQRRLAMNTNHEVVASRHFIEQIVADLKTNLNFEQNINITTDVGNFNIPSRDAVTIGVLVSEMVTNAAKYAFSGRESGFIRVTFDHDPSAEQCVLIVEDDGVGLSDGPANPHGGLGRRIIDSLVAALGGEIERGESGLGQGPGLRLAVIYPFSPAE</sequence>
<dbReference type="PANTHER" id="PTHR41523">
    <property type="entry name" value="TWO-COMPONENT SYSTEM SENSOR PROTEIN"/>
    <property type="match status" value="1"/>
</dbReference>
<dbReference type="InterPro" id="IPR011495">
    <property type="entry name" value="Sig_transdc_His_kin_sub2_dim/P"/>
</dbReference>
<keyword evidence="5" id="KW-0547">Nucleotide-binding</keyword>
<gene>
    <name evidence="11" type="ORF">ACFMB1_01510</name>
</gene>
<evidence type="ECO:0000313" key="11">
    <source>
        <dbReference type="EMBL" id="MFC6034198.1"/>
    </source>
</evidence>